<comment type="caution">
    <text evidence="1">The sequence shown here is derived from an EMBL/GenBank/DDBJ whole genome shotgun (WGS) entry which is preliminary data.</text>
</comment>
<reference evidence="1" key="1">
    <citation type="submission" date="2020-12" db="EMBL/GenBank/DDBJ databases">
        <title>Bacterial novel species Flavobacterium sp. SE-1-e isolated from soil.</title>
        <authorList>
            <person name="Jung H.-Y."/>
        </authorList>
    </citation>
    <scope>NUCLEOTIDE SEQUENCE</scope>
    <source>
        <strain evidence="1">SE-1-e</strain>
    </source>
</reference>
<keyword evidence="2" id="KW-1185">Reference proteome</keyword>
<evidence type="ECO:0000313" key="1">
    <source>
        <dbReference type="EMBL" id="MBK0369801.1"/>
    </source>
</evidence>
<organism evidence="1 2">
    <name type="scientific">Flavobacterium agrisoli</name>
    <dbReference type="NCBI Taxonomy" id="2793066"/>
    <lineage>
        <taxon>Bacteria</taxon>
        <taxon>Pseudomonadati</taxon>
        <taxon>Bacteroidota</taxon>
        <taxon>Flavobacteriia</taxon>
        <taxon>Flavobacteriales</taxon>
        <taxon>Flavobacteriaceae</taxon>
        <taxon>Flavobacterium</taxon>
    </lineage>
</organism>
<dbReference type="Proteomes" id="UP000609172">
    <property type="component" value="Unassembled WGS sequence"/>
</dbReference>
<gene>
    <name evidence="1" type="ORF">I5M07_08115</name>
</gene>
<protein>
    <submittedName>
        <fullName evidence="1">Uncharacterized protein</fullName>
    </submittedName>
</protein>
<accession>A0A934PNM3</accession>
<dbReference type="AlphaFoldDB" id="A0A934PNM3"/>
<name>A0A934PNM3_9FLAO</name>
<evidence type="ECO:0000313" key="2">
    <source>
        <dbReference type="Proteomes" id="UP000609172"/>
    </source>
</evidence>
<proteinExistence type="predicted"/>
<dbReference type="EMBL" id="JAEHFV010000002">
    <property type="protein sequence ID" value="MBK0369801.1"/>
    <property type="molecule type" value="Genomic_DNA"/>
</dbReference>
<dbReference type="RefSeq" id="WP_200105713.1">
    <property type="nucleotide sequence ID" value="NZ_JAEHFV010000002.1"/>
</dbReference>
<sequence length="268" mass="31387">MALYKWKKFGASNNEAELYNSADMVTYELSFENFSDEVKSLTKSFSLNYKNAEIPKFNNRLLIDLMARHDLSVTIEEFVTIGCALQYQWMMNSKLYEKDDELLNDFDKLKKGYKSLFDILEKFLFADNQIDLHSISFKFNSSGTTKVNNFFVLKELYDAMCLGYGINKDNFHKRKGEILSSTNQVILSKLGEKTKYDYAQVLYHALRDEFSKDADALKFIGAFFHIFQVPTNNSHTRDLLYKDITETLEIIDIKNFRHYIVGRKSLYH</sequence>